<dbReference type="PANTHER" id="PTHR30154:SF34">
    <property type="entry name" value="TRANSCRIPTIONAL REGULATOR AZLB"/>
    <property type="match status" value="1"/>
</dbReference>
<dbReference type="SMART" id="SM00344">
    <property type="entry name" value="HTH_ASNC"/>
    <property type="match status" value="1"/>
</dbReference>
<evidence type="ECO:0000259" key="5">
    <source>
        <dbReference type="PROSITE" id="PS50956"/>
    </source>
</evidence>
<proteinExistence type="predicted"/>
<dbReference type="Pfam" id="PF13412">
    <property type="entry name" value="HTH_24"/>
    <property type="match status" value="1"/>
</dbReference>
<dbReference type="GO" id="GO:0005829">
    <property type="term" value="C:cytosol"/>
    <property type="evidence" value="ECO:0007669"/>
    <property type="project" value="TreeGrafter"/>
</dbReference>
<dbReference type="InterPro" id="IPR019885">
    <property type="entry name" value="Tscrpt_reg_HTH_AsnC-type_CS"/>
</dbReference>
<feature type="compositionally biased region" description="Low complexity" evidence="4">
    <location>
        <begin position="17"/>
        <end position="26"/>
    </location>
</feature>
<protein>
    <submittedName>
        <fullName evidence="6">Leucine responsive regulator</fullName>
    </submittedName>
</protein>
<dbReference type="PROSITE" id="PS50956">
    <property type="entry name" value="HTH_ASNC_2"/>
    <property type="match status" value="1"/>
</dbReference>
<dbReference type="PRINTS" id="PR00033">
    <property type="entry name" value="HTHASNC"/>
</dbReference>
<dbReference type="InterPro" id="IPR000485">
    <property type="entry name" value="AsnC-type_HTH_dom"/>
</dbReference>
<dbReference type="eggNOG" id="COG1522">
    <property type="taxonomic scope" value="Bacteria"/>
</dbReference>
<sequence length="201" mass="22239">MPAAMRSRREAEGEGEGTASGESSTGCCTCPCSRNTRGVWLRTLPARAASGQHSRMDKLDRAIIAELERDGRLTNVELAGRVGLTPGPCLRRVQRLESDGVIRGYRAVTDPAHLGRSFEVLLEVTLEAQDARTVEHFEATMAGFSVVRELRRLFGAPDYFVRVAVADLDAYETFLSRHVMTIPKVARVTSRFTMKTLKQLD</sequence>
<keyword evidence="1" id="KW-0805">Transcription regulation</keyword>
<evidence type="ECO:0000256" key="3">
    <source>
        <dbReference type="ARBA" id="ARBA00023163"/>
    </source>
</evidence>
<accession>A4FKQ1</accession>
<dbReference type="SUPFAM" id="SSF54909">
    <property type="entry name" value="Dimeric alpha+beta barrel"/>
    <property type="match status" value="1"/>
</dbReference>
<keyword evidence="7" id="KW-1185">Reference proteome</keyword>
<dbReference type="InterPro" id="IPR011008">
    <property type="entry name" value="Dimeric_a/b-barrel"/>
</dbReference>
<dbReference type="SUPFAM" id="SSF46785">
    <property type="entry name" value="Winged helix' DNA-binding domain"/>
    <property type="match status" value="1"/>
</dbReference>
<keyword evidence="3" id="KW-0804">Transcription</keyword>
<dbReference type="PANTHER" id="PTHR30154">
    <property type="entry name" value="LEUCINE-RESPONSIVE REGULATORY PROTEIN"/>
    <property type="match status" value="1"/>
</dbReference>
<feature type="domain" description="HTH asnC-type" evidence="5">
    <location>
        <begin position="56"/>
        <end position="117"/>
    </location>
</feature>
<keyword evidence="2" id="KW-0238">DNA-binding</keyword>
<dbReference type="CDD" id="cd00090">
    <property type="entry name" value="HTH_ARSR"/>
    <property type="match status" value="1"/>
</dbReference>
<dbReference type="Gene3D" id="3.30.70.920">
    <property type="match status" value="1"/>
</dbReference>
<dbReference type="GO" id="GO:0043565">
    <property type="term" value="F:sequence-specific DNA binding"/>
    <property type="evidence" value="ECO:0007669"/>
    <property type="project" value="InterPro"/>
</dbReference>
<dbReference type="PROSITE" id="PS00519">
    <property type="entry name" value="HTH_ASNC_1"/>
    <property type="match status" value="1"/>
</dbReference>
<reference evidence="6 7" key="1">
    <citation type="journal article" date="2007" name="Nat. Biotechnol.">
        <title>Complete genome sequence of the erythromycin-producing bacterium Saccharopolyspora erythraea NRRL23338.</title>
        <authorList>
            <person name="Oliynyk M."/>
            <person name="Samborskyy M."/>
            <person name="Lester J.B."/>
            <person name="Mironenko T."/>
            <person name="Scott N."/>
            <person name="Dickens S."/>
            <person name="Haydock S.F."/>
            <person name="Leadlay P.F."/>
        </authorList>
    </citation>
    <scope>NUCLEOTIDE SEQUENCE [LARGE SCALE GENOMIC DNA]</scope>
    <source>
        <strain evidence="7">ATCC 11635 / DSM 40517 / JCM 4748 / NBRC 13426 / NCIMB 8594 / NRRL 2338</strain>
    </source>
</reference>
<evidence type="ECO:0000313" key="6">
    <source>
        <dbReference type="EMBL" id="CAM04626.1"/>
    </source>
</evidence>
<dbReference type="InterPro" id="IPR036390">
    <property type="entry name" value="WH_DNA-bd_sf"/>
</dbReference>
<dbReference type="Pfam" id="PF01037">
    <property type="entry name" value="AsnC_trans_reg"/>
    <property type="match status" value="1"/>
</dbReference>
<evidence type="ECO:0000313" key="7">
    <source>
        <dbReference type="Proteomes" id="UP000006728"/>
    </source>
</evidence>
<dbReference type="AlphaFoldDB" id="A4FKQ1"/>
<gene>
    <name evidence="6" type="primary">lrp</name>
    <name evidence="6" type="ordered locus">SACE_5388</name>
</gene>
<dbReference type="Gene3D" id="1.10.10.10">
    <property type="entry name" value="Winged helix-like DNA-binding domain superfamily/Winged helix DNA-binding domain"/>
    <property type="match status" value="1"/>
</dbReference>
<evidence type="ECO:0000256" key="2">
    <source>
        <dbReference type="ARBA" id="ARBA00023125"/>
    </source>
</evidence>
<feature type="region of interest" description="Disordered" evidence="4">
    <location>
        <begin position="1"/>
        <end position="26"/>
    </location>
</feature>
<dbReference type="InterPro" id="IPR019888">
    <property type="entry name" value="Tscrpt_reg_AsnC-like"/>
</dbReference>
<name>A4FKQ1_SACEN</name>
<dbReference type="InterPro" id="IPR011991">
    <property type="entry name" value="ArsR-like_HTH"/>
</dbReference>
<evidence type="ECO:0000256" key="1">
    <source>
        <dbReference type="ARBA" id="ARBA00023015"/>
    </source>
</evidence>
<dbReference type="GO" id="GO:0043200">
    <property type="term" value="P:response to amino acid"/>
    <property type="evidence" value="ECO:0007669"/>
    <property type="project" value="TreeGrafter"/>
</dbReference>
<dbReference type="InterPro" id="IPR036388">
    <property type="entry name" value="WH-like_DNA-bd_sf"/>
</dbReference>
<organism evidence="6 7">
    <name type="scientific">Saccharopolyspora erythraea (strain ATCC 11635 / DSM 40517 / JCM 4748 / NBRC 13426 / NCIMB 8594 / NRRL 2338)</name>
    <dbReference type="NCBI Taxonomy" id="405948"/>
    <lineage>
        <taxon>Bacteria</taxon>
        <taxon>Bacillati</taxon>
        <taxon>Actinomycetota</taxon>
        <taxon>Actinomycetes</taxon>
        <taxon>Pseudonocardiales</taxon>
        <taxon>Pseudonocardiaceae</taxon>
        <taxon>Saccharopolyspora</taxon>
    </lineage>
</organism>
<dbReference type="KEGG" id="sen:SACE_5388"/>
<dbReference type="EMBL" id="AM420293">
    <property type="protein sequence ID" value="CAM04626.1"/>
    <property type="molecule type" value="Genomic_DNA"/>
</dbReference>
<dbReference type="STRING" id="405948.SACE_5388"/>
<dbReference type="InterPro" id="IPR019887">
    <property type="entry name" value="Tscrpt_reg_AsnC/Lrp_C"/>
</dbReference>
<dbReference type="HOGENOM" id="CLU_091233_0_3_11"/>
<dbReference type="Proteomes" id="UP000006728">
    <property type="component" value="Chromosome"/>
</dbReference>
<evidence type="ECO:0000256" key="4">
    <source>
        <dbReference type="SAM" id="MobiDB-lite"/>
    </source>
</evidence>